<sequence>MGILKRFKEKAKQDTKTIVLPEGKEPRILKAAEKITEEGLAELIVLGNEDEVNEIVQQEGVNLRGVNIIDSAKSKLVNEFTDVFYELRKHKGISREDAAKTVKDPLYFGTLLVHTGHADGMVAGSINATGDVLRPAFQIIKTKPGISIVSGAFVMEVPECEYGNDGIFLFADCAVNPSPDSNQLAEIALSSARTARTLLGLDPRVAMLSFSTKGSARHELVDKVRRATEIAREKAPDLILDGELQADAALVPSVAKTKAPESNVAGQANVLVFPDLQAGNIGYKLVQRLAGAEAIGPILQGIAKPVNDLSRGCSVEDIVNLVAITSVQAQDN</sequence>
<dbReference type="eggNOG" id="COG0280">
    <property type="taxonomic scope" value="Bacteria"/>
</dbReference>
<evidence type="ECO:0000256" key="5">
    <source>
        <dbReference type="ARBA" id="ARBA00021528"/>
    </source>
</evidence>
<dbReference type="OrthoDB" id="9805787at2"/>
<dbReference type="InterPro" id="IPR050500">
    <property type="entry name" value="Phos_Acetyltrans/Butyryltrans"/>
</dbReference>
<evidence type="ECO:0000256" key="8">
    <source>
        <dbReference type="ARBA" id="ARBA00031108"/>
    </source>
</evidence>
<accession>B8CWV7</accession>
<dbReference type="Gene3D" id="3.40.50.10750">
    <property type="entry name" value="Isocitrate/Isopropylmalate dehydrogenase-like"/>
    <property type="match status" value="1"/>
</dbReference>
<dbReference type="SUPFAM" id="SSF53659">
    <property type="entry name" value="Isocitrate/Isopropylmalate dehydrogenase-like"/>
    <property type="match status" value="1"/>
</dbReference>
<comment type="pathway">
    <text evidence="2">Metabolic intermediate biosynthesis; acetyl-CoA biosynthesis; acetyl-CoA from acetate: step 2/2.</text>
</comment>
<evidence type="ECO:0000256" key="1">
    <source>
        <dbReference type="ARBA" id="ARBA00000705"/>
    </source>
</evidence>
<evidence type="ECO:0000256" key="7">
    <source>
        <dbReference type="ARBA" id="ARBA00023315"/>
    </source>
</evidence>
<dbReference type="HOGENOM" id="CLU_019723_0_1_9"/>
<dbReference type="STRING" id="373903.Hore_10200"/>
<dbReference type="InterPro" id="IPR012147">
    <property type="entry name" value="P_Ac_Bu_trans"/>
</dbReference>
<dbReference type="PANTHER" id="PTHR43356">
    <property type="entry name" value="PHOSPHATE ACETYLTRANSFERASE"/>
    <property type="match status" value="1"/>
</dbReference>
<dbReference type="Gene3D" id="3.40.50.10950">
    <property type="match status" value="1"/>
</dbReference>
<dbReference type="EC" id="2.3.1.8" evidence="4"/>
<protein>
    <recommendedName>
        <fullName evidence="5">Phosphate acetyltransferase</fullName>
        <ecNumber evidence="4">2.3.1.8</ecNumber>
    </recommendedName>
    <alternativeName>
        <fullName evidence="8">Phosphotransacetylase</fullName>
    </alternativeName>
</protein>
<dbReference type="AlphaFoldDB" id="B8CWV7"/>
<evidence type="ECO:0000313" key="10">
    <source>
        <dbReference type="EMBL" id="ACL69776.1"/>
    </source>
</evidence>
<evidence type="ECO:0000313" key="11">
    <source>
        <dbReference type="Proteomes" id="UP000000719"/>
    </source>
</evidence>
<reference evidence="10 11" key="1">
    <citation type="journal article" date="2009" name="PLoS ONE">
        <title>Genome analysis of the anaerobic thermohalophilic bacterium Halothermothrix orenii.</title>
        <authorList>
            <person name="Mavromatis K."/>
            <person name="Ivanova N."/>
            <person name="Anderson I."/>
            <person name="Lykidis A."/>
            <person name="Hooper S.D."/>
            <person name="Sun H."/>
            <person name="Kunin V."/>
            <person name="Lapidus A."/>
            <person name="Hugenholtz P."/>
            <person name="Patel B."/>
            <person name="Kyrpides N.C."/>
        </authorList>
    </citation>
    <scope>NUCLEOTIDE SEQUENCE [LARGE SCALE GENOMIC DNA]</scope>
    <source>
        <strain evidence="11">H 168 / OCM 544 / DSM 9562</strain>
    </source>
</reference>
<evidence type="ECO:0000256" key="6">
    <source>
        <dbReference type="ARBA" id="ARBA00022679"/>
    </source>
</evidence>
<keyword evidence="11" id="KW-1185">Reference proteome</keyword>
<proteinExistence type="inferred from homology"/>
<keyword evidence="7 10" id="KW-0012">Acyltransferase</keyword>
<dbReference type="EMBL" id="CP001098">
    <property type="protein sequence ID" value="ACL69776.1"/>
    <property type="molecule type" value="Genomic_DNA"/>
</dbReference>
<evidence type="ECO:0000256" key="2">
    <source>
        <dbReference type="ARBA" id="ARBA00004989"/>
    </source>
</evidence>
<dbReference type="PIRSF" id="PIRSF000428">
    <property type="entry name" value="P_Ac_trans"/>
    <property type="match status" value="1"/>
</dbReference>
<evidence type="ECO:0000259" key="9">
    <source>
        <dbReference type="Pfam" id="PF01515"/>
    </source>
</evidence>
<dbReference type="KEGG" id="hor:Hore_10200"/>
<dbReference type="NCBIfam" id="TIGR00651">
    <property type="entry name" value="pta"/>
    <property type="match status" value="1"/>
</dbReference>
<dbReference type="RefSeq" id="WP_012635961.1">
    <property type="nucleotide sequence ID" value="NC_011899.1"/>
</dbReference>
<dbReference type="NCBIfam" id="NF004167">
    <property type="entry name" value="PRK05632.1"/>
    <property type="match status" value="1"/>
</dbReference>
<evidence type="ECO:0000256" key="4">
    <source>
        <dbReference type="ARBA" id="ARBA00012707"/>
    </source>
</evidence>
<name>B8CWV7_HALOH</name>
<evidence type="ECO:0000256" key="3">
    <source>
        <dbReference type="ARBA" id="ARBA00005656"/>
    </source>
</evidence>
<comment type="similarity">
    <text evidence="3">Belongs to the phosphate acetyltransferase and butyryltransferase family.</text>
</comment>
<organism evidence="10 11">
    <name type="scientific">Halothermothrix orenii (strain H 168 / OCM 544 / DSM 9562)</name>
    <dbReference type="NCBI Taxonomy" id="373903"/>
    <lineage>
        <taxon>Bacteria</taxon>
        <taxon>Bacillati</taxon>
        <taxon>Bacillota</taxon>
        <taxon>Clostridia</taxon>
        <taxon>Halanaerobiales</taxon>
        <taxon>Halothermotrichaceae</taxon>
        <taxon>Halothermothrix</taxon>
    </lineage>
</organism>
<dbReference type="NCBIfam" id="NF007233">
    <property type="entry name" value="PRK09653.1"/>
    <property type="match status" value="1"/>
</dbReference>
<feature type="domain" description="Phosphate acetyl/butaryl transferase" evidence="9">
    <location>
        <begin position="4"/>
        <end position="325"/>
    </location>
</feature>
<dbReference type="Pfam" id="PF01515">
    <property type="entry name" value="PTA_PTB"/>
    <property type="match status" value="1"/>
</dbReference>
<dbReference type="PANTHER" id="PTHR43356:SF3">
    <property type="entry name" value="PHOSPHATE ACETYLTRANSFERASE"/>
    <property type="match status" value="1"/>
</dbReference>
<dbReference type="InterPro" id="IPR042112">
    <property type="entry name" value="P_AcTrfase_dom2"/>
</dbReference>
<dbReference type="GO" id="GO:0008959">
    <property type="term" value="F:phosphate acetyltransferase activity"/>
    <property type="evidence" value="ECO:0007669"/>
    <property type="project" value="UniProtKB-EC"/>
</dbReference>
<dbReference type="Proteomes" id="UP000000719">
    <property type="component" value="Chromosome"/>
</dbReference>
<comment type="catalytic activity">
    <reaction evidence="1">
        <text>acetyl-CoA + phosphate = acetyl phosphate + CoA</text>
        <dbReference type="Rhea" id="RHEA:19521"/>
        <dbReference type="ChEBI" id="CHEBI:22191"/>
        <dbReference type="ChEBI" id="CHEBI:43474"/>
        <dbReference type="ChEBI" id="CHEBI:57287"/>
        <dbReference type="ChEBI" id="CHEBI:57288"/>
        <dbReference type="EC" id="2.3.1.8"/>
    </reaction>
</comment>
<dbReference type="InterPro" id="IPR002505">
    <property type="entry name" value="PTA_PTB"/>
</dbReference>
<dbReference type="InterPro" id="IPR042113">
    <property type="entry name" value="P_AcTrfase_dom1"/>
</dbReference>
<keyword evidence="6 10" id="KW-0808">Transferase</keyword>
<gene>
    <name evidence="10" type="ordered locus">Hore_10200</name>
</gene>
<dbReference type="InterPro" id="IPR004614">
    <property type="entry name" value="P_AcTrfase"/>
</dbReference>